<reference evidence="1" key="1">
    <citation type="journal article" date="2015" name="Nature">
        <title>Complex archaea that bridge the gap between prokaryotes and eukaryotes.</title>
        <authorList>
            <person name="Spang A."/>
            <person name="Saw J.H."/>
            <person name="Jorgensen S.L."/>
            <person name="Zaremba-Niedzwiedzka K."/>
            <person name="Martijn J."/>
            <person name="Lind A.E."/>
            <person name="van Eijk R."/>
            <person name="Schleper C."/>
            <person name="Guy L."/>
            <person name="Ettema T.J."/>
        </authorList>
    </citation>
    <scope>NUCLEOTIDE SEQUENCE</scope>
</reference>
<name>A0A0F9HSA8_9ZZZZ</name>
<gene>
    <name evidence="1" type="ORF">LCGC14_1963220</name>
</gene>
<protein>
    <submittedName>
        <fullName evidence="1">Uncharacterized protein</fullName>
    </submittedName>
</protein>
<comment type="caution">
    <text evidence="1">The sequence shown here is derived from an EMBL/GenBank/DDBJ whole genome shotgun (WGS) entry which is preliminary data.</text>
</comment>
<accession>A0A0F9HSA8</accession>
<organism evidence="1">
    <name type="scientific">marine sediment metagenome</name>
    <dbReference type="NCBI Taxonomy" id="412755"/>
    <lineage>
        <taxon>unclassified sequences</taxon>
        <taxon>metagenomes</taxon>
        <taxon>ecological metagenomes</taxon>
    </lineage>
</organism>
<sequence length="101" mass="11427">MPRKPNNAFHCYTCGPNVGHKRSALHSRKFKLYCAEHLPDKSEPWPHCPECNDDDFGTFDWKGSSEATTIKCENCGFKDKAINHFDAVTIRITASPIEVSE</sequence>
<evidence type="ECO:0000313" key="1">
    <source>
        <dbReference type="EMBL" id="KKL84585.1"/>
    </source>
</evidence>
<dbReference type="EMBL" id="LAZR01021660">
    <property type="protein sequence ID" value="KKL84585.1"/>
    <property type="molecule type" value="Genomic_DNA"/>
</dbReference>
<proteinExistence type="predicted"/>
<dbReference type="AlphaFoldDB" id="A0A0F9HSA8"/>